<evidence type="ECO:0008006" key="10">
    <source>
        <dbReference type="Google" id="ProtNLM"/>
    </source>
</evidence>
<feature type="region of interest" description="Disordered" evidence="7">
    <location>
        <begin position="1"/>
        <end position="24"/>
    </location>
</feature>
<proteinExistence type="inferred from homology"/>
<evidence type="ECO:0000256" key="6">
    <source>
        <dbReference type="RuleBase" id="RU363036"/>
    </source>
</evidence>
<feature type="compositionally biased region" description="Basic and acidic residues" evidence="7">
    <location>
        <begin position="173"/>
        <end position="182"/>
    </location>
</feature>
<name>A0A7D5P3A5_9EURY</name>
<dbReference type="Gene3D" id="3.40.50.620">
    <property type="entry name" value="HUPs"/>
    <property type="match status" value="1"/>
</dbReference>
<keyword evidence="1 6" id="KW-0436">Ligase</keyword>
<dbReference type="OrthoDB" id="232717at2157"/>
<evidence type="ECO:0000256" key="3">
    <source>
        <dbReference type="ARBA" id="ARBA00022840"/>
    </source>
</evidence>
<dbReference type="RefSeq" id="WP_179910382.1">
    <property type="nucleotide sequence ID" value="NZ_CP058910.1"/>
</dbReference>
<protein>
    <recommendedName>
        <fullName evidence="10">Tryptophan--tRNA ligase</fullName>
    </recommendedName>
</protein>
<evidence type="ECO:0000256" key="7">
    <source>
        <dbReference type="SAM" id="MobiDB-lite"/>
    </source>
</evidence>
<dbReference type="Pfam" id="PF00579">
    <property type="entry name" value="tRNA-synt_1b"/>
    <property type="match status" value="1"/>
</dbReference>
<gene>
    <name evidence="8" type="ORF">HZS55_03605</name>
</gene>
<comment type="similarity">
    <text evidence="6">Belongs to the class-I aminoacyl-tRNA synthetase family.</text>
</comment>
<feature type="compositionally biased region" description="Basic and acidic residues" evidence="7">
    <location>
        <begin position="1"/>
        <end position="17"/>
    </location>
</feature>
<evidence type="ECO:0000313" key="8">
    <source>
        <dbReference type="EMBL" id="QLH76442.1"/>
    </source>
</evidence>
<keyword evidence="5 6" id="KW-0030">Aminoacyl-tRNA synthetase</keyword>
<evidence type="ECO:0000256" key="4">
    <source>
        <dbReference type="ARBA" id="ARBA00022917"/>
    </source>
</evidence>
<feature type="region of interest" description="Disordered" evidence="7">
    <location>
        <begin position="150"/>
        <end position="202"/>
    </location>
</feature>
<dbReference type="GO" id="GO:0004812">
    <property type="term" value="F:aminoacyl-tRNA ligase activity"/>
    <property type="evidence" value="ECO:0007669"/>
    <property type="project" value="UniProtKB-KW"/>
</dbReference>
<dbReference type="SUPFAM" id="SSF52374">
    <property type="entry name" value="Nucleotidylyl transferase"/>
    <property type="match status" value="1"/>
</dbReference>
<evidence type="ECO:0000313" key="9">
    <source>
        <dbReference type="Proteomes" id="UP000509667"/>
    </source>
</evidence>
<dbReference type="GO" id="GO:0005524">
    <property type="term" value="F:ATP binding"/>
    <property type="evidence" value="ECO:0007669"/>
    <property type="project" value="UniProtKB-KW"/>
</dbReference>
<sequence>MTSLPDHYETVRERDDYEPVEGAVGPVPAAERRRFVAVDDGGVLTRTDERRTLVATGVGMTGPPHLGTVGQFLTAVALQEAGLDVQFVIADLEPYHSGVPLDRVRALAERYRAFALDLGFDPDRGRLRTQSEAREVMHTAQLLAPYYDPEAWDEGRDAGDGDAAADADPPPTEWERAVREAYEAADGEQGPATAAVERSGPTSEAADYHSAVLHGADFLHPLYAGDYEQLVLQLGVDERHLTRMTRRFRDAAPVEGGVAGLYTRMLPGFDGTPKMAKSIPGSGVSLAMAPAEIRDRIGGDSGGDPARSPVFGAMCLASHYDAERLDRLEAACEAGGDEWDRAKAAYAEFVVGLAERWRATGD</sequence>
<dbReference type="GO" id="GO:0006418">
    <property type="term" value="P:tRNA aminoacylation for protein translation"/>
    <property type="evidence" value="ECO:0007669"/>
    <property type="project" value="InterPro"/>
</dbReference>
<evidence type="ECO:0000256" key="2">
    <source>
        <dbReference type="ARBA" id="ARBA00022741"/>
    </source>
</evidence>
<dbReference type="InterPro" id="IPR002305">
    <property type="entry name" value="aa-tRNA-synth_Ic"/>
</dbReference>
<keyword evidence="3 6" id="KW-0067">ATP-binding</keyword>
<keyword evidence="4 6" id="KW-0648">Protein biosynthesis</keyword>
<dbReference type="InterPro" id="IPR014729">
    <property type="entry name" value="Rossmann-like_a/b/a_fold"/>
</dbReference>
<organism evidence="8 9">
    <name type="scientific">Halosimplex rubrum</name>
    <dbReference type="NCBI Taxonomy" id="869889"/>
    <lineage>
        <taxon>Archaea</taxon>
        <taxon>Methanobacteriati</taxon>
        <taxon>Methanobacteriota</taxon>
        <taxon>Stenosarchaea group</taxon>
        <taxon>Halobacteria</taxon>
        <taxon>Halobacteriales</taxon>
        <taxon>Haloarculaceae</taxon>
        <taxon>Halosimplex</taxon>
    </lineage>
</organism>
<dbReference type="AlphaFoldDB" id="A0A7D5P3A5"/>
<evidence type="ECO:0000256" key="5">
    <source>
        <dbReference type="ARBA" id="ARBA00023146"/>
    </source>
</evidence>
<keyword evidence="2 6" id="KW-0547">Nucleotide-binding</keyword>
<keyword evidence="9" id="KW-1185">Reference proteome</keyword>
<dbReference type="Proteomes" id="UP000509667">
    <property type="component" value="Chromosome"/>
</dbReference>
<dbReference type="KEGG" id="hrr:HZS55_03605"/>
<reference evidence="8 9" key="1">
    <citation type="submission" date="2020-07" db="EMBL/GenBank/DDBJ databases">
        <title>Halosimplex pelagicum sp. nov. and Halosimplex rubrum sp. nov., isolated from salted brown alga Laminaria, and emended description of the genus Halosimplex.</title>
        <authorList>
            <person name="Cui H."/>
        </authorList>
    </citation>
    <scope>NUCLEOTIDE SEQUENCE [LARGE SCALE GENOMIC DNA]</scope>
    <source>
        <strain evidence="8 9">R27</strain>
    </source>
</reference>
<evidence type="ECO:0000256" key="1">
    <source>
        <dbReference type="ARBA" id="ARBA00022598"/>
    </source>
</evidence>
<accession>A0A7D5P3A5</accession>
<dbReference type="GeneID" id="56076918"/>
<dbReference type="EMBL" id="CP058910">
    <property type="protein sequence ID" value="QLH76442.1"/>
    <property type="molecule type" value="Genomic_DNA"/>
</dbReference>